<dbReference type="EMBL" id="KQ947410">
    <property type="protein sequence ID" value="KUJ20156.1"/>
    <property type="molecule type" value="Genomic_DNA"/>
</dbReference>
<evidence type="ECO:0000313" key="2">
    <source>
        <dbReference type="Proteomes" id="UP000070700"/>
    </source>
</evidence>
<accession>A0A194XJ57</accession>
<dbReference type="AlphaFoldDB" id="A0A194XJ57"/>
<dbReference type="InParanoid" id="A0A194XJ57"/>
<sequence length="399" mass="44344">MTVESSEPETTRRILTKRVFPAHTKEWFQQLPREMQRKYASEQIQADVGRQCVDSGISHQEHESRLDPGSYTKPPTRWELEGSISEAMLDIEGLALEDPETGIMHMVSRGSIGPRASTRLPNNLLTFPLECGRVLREVSKLDLLVDQFAQSLVCASGITVSPLEQRTLARLEALDSESYDGHLSLMSALRYLCKATPTTDLRARIRQCAIESLTFEDVFRACTSIILMDLIFQGSPPEMLALRDTLERAHPASSNPRPLLIEQCIEDYFGPLLSLPSFQHSITSSAPALGLSLYSKLKPLIVLLGDEIDPDIERLCHRDCFEICKAACLLNAEFKVKPTSPVELYTVLSGDEVKGYYVDNSAEDDKVGIMLMFGVKAAGNSDMPLIYSKAKVATSSTEK</sequence>
<keyword evidence="2" id="KW-1185">Reference proteome</keyword>
<dbReference type="GeneID" id="28822675"/>
<dbReference type="Proteomes" id="UP000070700">
    <property type="component" value="Unassembled WGS sequence"/>
</dbReference>
<name>A0A194XJ57_MOLSC</name>
<proteinExistence type="predicted"/>
<evidence type="ECO:0000313" key="1">
    <source>
        <dbReference type="EMBL" id="KUJ20156.1"/>
    </source>
</evidence>
<gene>
    <name evidence="1" type="ORF">LY89DRAFT_666976</name>
</gene>
<dbReference type="RefSeq" id="XP_018074511.1">
    <property type="nucleotide sequence ID" value="XM_018212949.1"/>
</dbReference>
<organism evidence="1 2">
    <name type="scientific">Mollisia scopiformis</name>
    <name type="common">Conifer needle endophyte fungus</name>
    <name type="synonym">Phialocephala scopiformis</name>
    <dbReference type="NCBI Taxonomy" id="149040"/>
    <lineage>
        <taxon>Eukaryota</taxon>
        <taxon>Fungi</taxon>
        <taxon>Dikarya</taxon>
        <taxon>Ascomycota</taxon>
        <taxon>Pezizomycotina</taxon>
        <taxon>Leotiomycetes</taxon>
        <taxon>Helotiales</taxon>
        <taxon>Mollisiaceae</taxon>
        <taxon>Mollisia</taxon>
    </lineage>
</organism>
<reference evidence="1 2" key="1">
    <citation type="submission" date="2015-10" db="EMBL/GenBank/DDBJ databases">
        <title>Full genome of DAOMC 229536 Phialocephala scopiformis, a fungal endophyte of spruce producing the potent anti-insectan compound rugulosin.</title>
        <authorList>
            <consortium name="DOE Joint Genome Institute"/>
            <person name="Walker A.K."/>
            <person name="Frasz S.L."/>
            <person name="Seifert K.A."/>
            <person name="Miller J.D."/>
            <person name="Mondo S.J."/>
            <person name="Labutti K."/>
            <person name="Lipzen A."/>
            <person name="Dockter R."/>
            <person name="Kennedy M."/>
            <person name="Grigoriev I.V."/>
            <person name="Spatafora J.W."/>
        </authorList>
    </citation>
    <scope>NUCLEOTIDE SEQUENCE [LARGE SCALE GENOMIC DNA]</scope>
    <source>
        <strain evidence="1 2">CBS 120377</strain>
    </source>
</reference>
<protein>
    <submittedName>
        <fullName evidence="1">Uncharacterized protein</fullName>
    </submittedName>
</protein>
<dbReference type="KEGG" id="psco:LY89DRAFT_666976"/>
<dbReference type="OrthoDB" id="3491081at2759"/>